<feature type="region of interest" description="Disordered" evidence="2">
    <location>
        <begin position="182"/>
        <end position="203"/>
    </location>
</feature>
<dbReference type="Gene3D" id="3.20.20.140">
    <property type="entry name" value="Metal-dependent hydrolases"/>
    <property type="match status" value="2"/>
</dbReference>
<dbReference type="EC" id="3.4.13.19" evidence="1"/>
<keyword evidence="1" id="KW-0645">Protease</keyword>
<keyword evidence="1" id="KW-0325">Glycoprotein</keyword>
<keyword evidence="1" id="KW-0472">Membrane</keyword>
<keyword evidence="1" id="KW-0862">Zinc</keyword>
<dbReference type="PANTHER" id="PTHR10443:SF46">
    <property type="entry name" value="DIPEPTIDASE"/>
    <property type="match status" value="1"/>
</dbReference>
<evidence type="ECO:0000313" key="4">
    <source>
        <dbReference type="Proteomes" id="UP001159363"/>
    </source>
</evidence>
<organism evidence="3 4">
    <name type="scientific">Dryococelus australis</name>
    <dbReference type="NCBI Taxonomy" id="614101"/>
    <lineage>
        <taxon>Eukaryota</taxon>
        <taxon>Metazoa</taxon>
        <taxon>Ecdysozoa</taxon>
        <taxon>Arthropoda</taxon>
        <taxon>Hexapoda</taxon>
        <taxon>Insecta</taxon>
        <taxon>Pterygota</taxon>
        <taxon>Neoptera</taxon>
        <taxon>Polyneoptera</taxon>
        <taxon>Phasmatodea</taxon>
        <taxon>Verophasmatodea</taxon>
        <taxon>Anareolatae</taxon>
        <taxon>Phasmatidae</taxon>
        <taxon>Eurycanthinae</taxon>
        <taxon>Dryococelus</taxon>
    </lineage>
</organism>
<comment type="cofactor">
    <cofactor evidence="1">
        <name>Zn(2+)</name>
        <dbReference type="ChEBI" id="CHEBI:29105"/>
    </cofactor>
</comment>
<keyword evidence="1" id="KW-0449">Lipoprotein</keyword>
<gene>
    <name evidence="3" type="ORF">PR048_002847</name>
</gene>
<comment type="subcellular location">
    <subcellularLocation>
        <location evidence="1">Membrane</location>
        <topology evidence="1">Lipid-anchor</topology>
        <topology evidence="1">GPI-anchor</topology>
    </subcellularLocation>
</comment>
<protein>
    <recommendedName>
        <fullName evidence="1">Dipeptidase</fullName>
        <ecNumber evidence="1">3.4.13.19</ecNumber>
    </recommendedName>
</protein>
<keyword evidence="1" id="KW-0378">Hydrolase</keyword>
<dbReference type="SUPFAM" id="SSF51556">
    <property type="entry name" value="Metallo-dependent hydrolases"/>
    <property type="match status" value="2"/>
</dbReference>
<dbReference type="InterPro" id="IPR032466">
    <property type="entry name" value="Metal_Hydrolase"/>
</dbReference>
<keyword evidence="1" id="KW-0482">Metalloprotease</keyword>
<comment type="subunit">
    <text evidence="1">Homodimer; disulfide-linked.</text>
</comment>
<comment type="catalytic activity">
    <reaction evidence="1">
        <text>an L-aminoacyl-L-amino acid + H2O = 2 an L-alpha-amino acid</text>
        <dbReference type="Rhea" id="RHEA:48940"/>
        <dbReference type="ChEBI" id="CHEBI:15377"/>
        <dbReference type="ChEBI" id="CHEBI:59869"/>
        <dbReference type="ChEBI" id="CHEBI:77460"/>
        <dbReference type="EC" id="3.4.13.19"/>
    </reaction>
</comment>
<evidence type="ECO:0000313" key="3">
    <source>
        <dbReference type="EMBL" id="KAJ8897500.1"/>
    </source>
</evidence>
<dbReference type="EMBL" id="JARBHB010000001">
    <property type="protein sequence ID" value="KAJ8897500.1"/>
    <property type="molecule type" value="Genomic_DNA"/>
</dbReference>
<dbReference type="Proteomes" id="UP001159363">
    <property type="component" value="Chromosome 1"/>
</dbReference>
<keyword evidence="1" id="KW-0224">Dipeptidase</keyword>
<accession>A0ABQ9ILA3</accession>
<reference evidence="3 4" key="1">
    <citation type="submission" date="2023-02" db="EMBL/GenBank/DDBJ databases">
        <title>LHISI_Scaffold_Assembly.</title>
        <authorList>
            <person name="Stuart O.P."/>
            <person name="Cleave R."/>
            <person name="Magrath M.J.L."/>
            <person name="Mikheyev A.S."/>
        </authorList>
    </citation>
    <scope>NUCLEOTIDE SEQUENCE [LARGE SCALE GENOMIC DNA]</scope>
    <source>
        <strain evidence="3">Daus_M_001</strain>
        <tissue evidence="3">Leg muscle</tissue>
    </source>
</reference>
<sequence length="556" mass="62219">MSADGTPPSLDVLLAQCLYDKSLETRRSIPTFARKYVENFLTGMVWFDRRMTKVMITMEMLILHCAEEYTTGFKVDLKQGFQKCSPYREQLIEYLGFSCEPPGCCQVVVAVRVTWWRMLQFWSAYIPCSTQHLDAVQLALEQIDVIRRLVDKYPVYMTLVTTAKEKVGPESRWLLARPKEVVPHPRRRQSKNPESARSKRSSDPLCPIYNTYIALNHYTNDRLVHRRSGVREPLGSNPGAGTRSDLAIQEASRLAGSLAVYPRRRRTQSEAEGLVSPWAMQSIARCATITKQPCVPLVVLSIAKVSRQMLYTTCQISASLYNVTRVANCHVSYEISRILGTKELSRMDKQKTGRRVGFWTFLGGNTIDTVLKKLDSRSHNAVILGSSGHRKWEGGKWHLPQPPPPVTLGCAKYSRGGATRKQCILIFILLRAVALRHFFSQSCTVIALVIPQHDCGCRELSGPGQRVYIVAVDLRFHSLKSGALSILKCQLFELNEGCCVAGVCAGIEQAHEDGLLASLIGVEGGHAIGTSLGVLRMLYQLGARYLTLTHTCNTPW</sequence>
<proteinExistence type="inferred from homology"/>
<evidence type="ECO:0000256" key="1">
    <source>
        <dbReference type="RuleBase" id="RU341113"/>
    </source>
</evidence>
<dbReference type="PANTHER" id="PTHR10443">
    <property type="entry name" value="MICROSOMAL DIPEPTIDASE"/>
    <property type="match status" value="1"/>
</dbReference>
<keyword evidence="1" id="KW-0479">Metal-binding</keyword>
<dbReference type="Pfam" id="PF01244">
    <property type="entry name" value="Peptidase_M19"/>
    <property type="match status" value="2"/>
</dbReference>
<dbReference type="InterPro" id="IPR008257">
    <property type="entry name" value="Pept_M19"/>
</dbReference>
<keyword evidence="4" id="KW-1185">Reference proteome</keyword>
<evidence type="ECO:0000256" key="2">
    <source>
        <dbReference type="SAM" id="MobiDB-lite"/>
    </source>
</evidence>
<keyword evidence="1" id="KW-1015">Disulfide bond</keyword>
<comment type="similarity">
    <text evidence="1">Belongs to the metallo-dependent hydrolases superfamily. Peptidase M19 family.</text>
</comment>
<name>A0ABQ9ILA3_9NEOP</name>
<keyword evidence="1" id="KW-0336">GPI-anchor</keyword>
<dbReference type="PROSITE" id="PS51365">
    <property type="entry name" value="RENAL_DIPEPTIDASE_2"/>
    <property type="match status" value="2"/>
</dbReference>
<comment type="caution">
    <text evidence="3">The sequence shown here is derived from an EMBL/GenBank/DDBJ whole genome shotgun (WGS) entry which is preliminary data.</text>
</comment>